<dbReference type="SUPFAM" id="SSF68906">
    <property type="entry name" value="SAP domain"/>
    <property type="match status" value="1"/>
</dbReference>
<dbReference type="Gene3D" id="1.10.720.30">
    <property type="entry name" value="SAP domain"/>
    <property type="match status" value="1"/>
</dbReference>
<accession>A0A1C7NMC0</accession>
<evidence type="ECO:0000259" key="4">
    <source>
        <dbReference type="PROSITE" id="PS50102"/>
    </source>
</evidence>
<feature type="coiled-coil region" evidence="2">
    <location>
        <begin position="26"/>
        <end position="53"/>
    </location>
</feature>
<dbReference type="EMBL" id="LUGH01000087">
    <property type="protein sequence ID" value="OBZ89596.1"/>
    <property type="molecule type" value="Genomic_DNA"/>
</dbReference>
<evidence type="ECO:0000313" key="7">
    <source>
        <dbReference type="Proteomes" id="UP000093000"/>
    </source>
</evidence>
<dbReference type="PANTHER" id="PTHR47031">
    <property type="entry name" value="SAP DNA-BINDING DOMAIN-CONTAINING PROTEIN"/>
    <property type="match status" value="1"/>
</dbReference>
<dbReference type="CDD" id="cd12432">
    <property type="entry name" value="RRM_ACINU"/>
    <property type="match status" value="1"/>
</dbReference>
<feature type="region of interest" description="Disordered" evidence="3">
    <location>
        <begin position="238"/>
        <end position="289"/>
    </location>
</feature>
<dbReference type="STRING" id="101091.A0A1C7NMC0"/>
<dbReference type="InterPro" id="IPR012677">
    <property type="entry name" value="Nucleotide-bd_a/b_plait_sf"/>
</dbReference>
<dbReference type="AlphaFoldDB" id="A0A1C7NMC0"/>
<dbReference type="PANTHER" id="PTHR47031:SF3">
    <property type="entry name" value="SAP DOMAIN-CONTAINING PROTEIN"/>
    <property type="match status" value="1"/>
</dbReference>
<reference evidence="6 7" key="1">
    <citation type="submission" date="2016-03" db="EMBL/GenBank/DDBJ databases">
        <title>Choanephora cucurbitarum.</title>
        <authorList>
            <person name="Min B."/>
            <person name="Park H."/>
            <person name="Park J.-H."/>
            <person name="Shin H.-D."/>
            <person name="Choi I.-G."/>
        </authorList>
    </citation>
    <scope>NUCLEOTIDE SEQUENCE [LARGE SCALE GENOMIC DNA]</scope>
    <source>
        <strain evidence="6 7">KUS-F28377</strain>
    </source>
</reference>
<evidence type="ECO:0000256" key="1">
    <source>
        <dbReference type="PROSITE-ProRule" id="PRU00176"/>
    </source>
</evidence>
<dbReference type="Pfam" id="PF16294">
    <property type="entry name" value="RSB_motif"/>
    <property type="match status" value="1"/>
</dbReference>
<dbReference type="InParanoid" id="A0A1C7NMC0"/>
<dbReference type="Pfam" id="PF02037">
    <property type="entry name" value="SAP"/>
    <property type="match status" value="1"/>
</dbReference>
<dbReference type="Proteomes" id="UP000093000">
    <property type="component" value="Unassembled WGS sequence"/>
</dbReference>
<dbReference type="InterPro" id="IPR034257">
    <property type="entry name" value="Acinus_RRM"/>
</dbReference>
<feature type="compositionally biased region" description="Basic and acidic residues" evidence="3">
    <location>
        <begin position="172"/>
        <end position="182"/>
    </location>
</feature>
<feature type="compositionally biased region" description="Basic and acidic residues" evidence="3">
    <location>
        <begin position="82"/>
        <end position="92"/>
    </location>
</feature>
<evidence type="ECO:0000313" key="6">
    <source>
        <dbReference type="EMBL" id="OBZ89596.1"/>
    </source>
</evidence>
<gene>
    <name evidence="6" type="ORF">A0J61_02358</name>
</gene>
<feature type="compositionally biased region" description="Basic and acidic residues" evidence="3">
    <location>
        <begin position="274"/>
        <end position="289"/>
    </location>
</feature>
<evidence type="ECO:0000256" key="2">
    <source>
        <dbReference type="SAM" id="Coils"/>
    </source>
</evidence>
<dbReference type="PROSITE" id="PS50800">
    <property type="entry name" value="SAP"/>
    <property type="match status" value="1"/>
</dbReference>
<feature type="region of interest" description="Disordered" evidence="3">
    <location>
        <begin position="62"/>
        <end position="92"/>
    </location>
</feature>
<proteinExistence type="predicted"/>
<keyword evidence="1" id="KW-0694">RNA-binding</keyword>
<dbReference type="SUPFAM" id="SSF54928">
    <property type="entry name" value="RNA-binding domain, RBD"/>
    <property type="match status" value="1"/>
</dbReference>
<dbReference type="InterPro" id="IPR036361">
    <property type="entry name" value="SAP_dom_sf"/>
</dbReference>
<feature type="region of interest" description="Disordered" evidence="3">
    <location>
        <begin position="137"/>
        <end position="214"/>
    </location>
</feature>
<feature type="domain" description="SAP" evidence="5">
    <location>
        <begin position="6"/>
        <end position="40"/>
    </location>
</feature>
<feature type="compositionally biased region" description="Low complexity" evidence="3">
    <location>
        <begin position="62"/>
        <end position="81"/>
    </location>
</feature>
<keyword evidence="2" id="KW-0175">Coiled coil</keyword>
<comment type="caution">
    <text evidence="6">The sequence shown here is derived from an EMBL/GenBank/DDBJ whole genome shotgun (WGS) entry which is preliminary data.</text>
</comment>
<dbReference type="InterPro" id="IPR032552">
    <property type="entry name" value="RSB_motif"/>
</dbReference>
<dbReference type="PROSITE" id="PS50102">
    <property type="entry name" value="RRM"/>
    <property type="match status" value="1"/>
</dbReference>
<dbReference type="OrthoDB" id="5348404at2759"/>
<evidence type="ECO:0000256" key="3">
    <source>
        <dbReference type="SAM" id="MobiDB-lite"/>
    </source>
</evidence>
<evidence type="ECO:0000259" key="5">
    <source>
        <dbReference type="PROSITE" id="PS50800"/>
    </source>
</evidence>
<dbReference type="SMART" id="SM00513">
    <property type="entry name" value="SAP"/>
    <property type="match status" value="1"/>
</dbReference>
<feature type="domain" description="RRM" evidence="4">
    <location>
        <begin position="297"/>
        <end position="372"/>
    </location>
</feature>
<dbReference type="GO" id="GO:0003723">
    <property type="term" value="F:RNA binding"/>
    <property type="evidence" value="ECO:0007669"/>
    <property type="project" value="UniProtKB-UniRule"/>
</dbReference>
<dbReference type="InterPro" id="IPR035979">
    <property type="entry name" value="RBD_domain_sf"/>
</dbReference>
<sequence>MSSKAPSSLKVVELREELSKRNLSTKGKKEELINRLTEALEAEKDQTQEETTQEAVNHEAVVEQQSVTDQVEEVVSVTTTEADTKTAEDLKEELTTKAETEIAKVAEEQTTEQVIEQTTEQVIEQTTEQVIEQVTEQVTEQPKEEPKSEPKDEVMNEPVEEPVVKNVAELTDQPKEEQKEEPIVEAMVESTTETTVEAMVESTAEQPKEGSKVELKEQIVEEQTKESTVVVTESVIEEPMEEDKLEAKNTSQQQATISPNEVSTADDSNKRKRALETTDEHEEKRTKVDDTDGISAAALYVKGFIRPLIIRHVQELFSKHGTVKRFWMDMIKTHCYVIYENESEAKEAFNHINGIVFPPETGRELTAGYLTQDQAEQLIEHEQSAADKRMKVDWESCISKIKAGESLASSPTPEATRKLRTTGINQIARQLAQAAEPAVQPTREVHIATRQERPSRDLSLDELFKKTATLPHLYYLPNTDEEAKKIMEKLQHIK</sequence>
<feature type="compositionally biased region" description="Basic and acidic residues" evidence="3">
    <location>
        <begin position="141"/>
        <end position="154"/>
    </location>
</feature>
<name>A0A1C7NMC0_9FUNG</name>
<organism evidence="6 7">
    <name type="scientific">Choanephora cucurbitarum</name>
    <dbReference type="NCBI Taxonomy" id="101091"/>
    <lineage>
        <taxon>Eukaryota</taxon>
        <taxon>Fungi</taxon>
        <taxon>Fungi incertae sedis</taxon>
        <taxon>Mucoromycota</taxon>
        <taxon>Mucoromycotina</taxon>
        <taxon>Mucoromycetes</taxon>
        <taxon>Mucorales</taxon>
        <taxon>Mucorineae</taxon>
        <taxon>Choanephoraceae</taxon>
        <taxon>Choanephoroideae</taxon>
        <taxon>Choanephora</taxon>
    </lineage>
</organism>
<keyword evidence="7" id="KW-1185">Reference proteome</keyword>
<protein>
    <recommendedName>
        <fullName evidence="8">Apoptotic chromatin condensation inducer in the nucleus</fullName>
    </recommendedName>
</protein>
<feature type="compositionally biased region" description="Polar residues" evidence="3">
    <location>
        <begin position="248"/>
        <end position="266"/>
    </location>
</feature>
<dbReference type="InterPro" id="IPR003034">
    <property type="entry name" value="SAP_dom"/>
</dbReference>
<evidence type="ECO:0008006" key="8">
    <source>
        <dbReference type="Google" id="ProtNLM"/>
    </source>
</evidence>
<dbReference type="Gene3D" id="3.30.70.330">
    <property type="match status" value="1"/>
</dbReference>
<dbReference type="InterPro" id="IPR000504">
    <property type="entry name" value="RRM_dom"/>
</dbReference>